<evidence type="ECO:0000313" key="2">
    <source>
        <dbReference type="EMBL" id="MBL4918835.1"/>
    </source>
</evidence>
<evidence type="ECO:0000256" key="1">
    <source>
        <dbReference type="SAM" id="Phobius"/>
    </source>
</evidence>
<dbReference type="Proteomes" id="UP000648908">
    <property type="component" value="Unassembled WGS sequence"/>
</dbReference>
<name>A0A8K0VGV6_9RHOB</name>
<dbReference type="EMBL" id="JAESVN010000009">
    <property type="protein sequence ID" value="MBL4918835.1"/>
    <property type="molecule type" value="Genomic_DNA"/>
</dbReference>
<protein>
    <submittedName>
        <fullName evidence="2">Uncharacterized protein</fullName>
    </submittedName>
</protein>
<feature type="transmembrane region" description="Helical" evidence="1">
    <location>
        <begin position="27"/>
        <end position="45"/>
    </location>
</feature>
<gene>
    <name evidence="2" type="ORF">JL811_16550</name>
</gene>
<sequence>MSTTGITTWAVDLAEVGPIYPFQGTEGLLWIVGLLVWFGWHVWSIRWEKEYQRDKIARYGDHETLRRSLDIH</sequence>
<keyword evidence="1" id="KW-0472">Membrane</keyword>
<reference evidence="2" key="1">
    <citation type="submission" date="2021-01" db="EMBL/GenBank/DDBJ databases">
        <title>Tabrizicola alba sp. nov. a motile alkaliphilic bacterium isolated from a soda lake.</title>
        <authorList>
            <person name="Szuroczki S."/>
            <person name="Abbaszade G."/>
            <person name="Schumann P."/>
            <person name="Toth E."/>
        </authorList>
    </citation>
    <scope>NUCLEOTIDE SEQUENCE</scope>
    <source>
        <strain evidence="2">DMG-N-6</strain>
    </source>
</reference>
<dbReference type="RefSeq" id="WP_202689814.1">
    <property type="nucleotide sequence ID" value="NZ_JAESVN010000009.1"/>
</dbReference>
<comment type="caution">
    <text evidence="2">The sequence shown here is derived from an EMBL/GenBank/DDBJ whole genome shotgun (WGS) entry which is preliminary data.</text>
</comment>
<keyword evidence="1" id="KW-0812">Transmembrane</keyword>
<keyword evidence="3" id="KW-1185">Reference proteome</keyword>
<accession>A0A8K0VGV6</accession>
<dbReference type="AlphaFoldDB" id="A0A8K0VGV6"/>
<proteinExistence type="predicted"/>
<organism evidence="2 3">
    <name type="scientific">Szabonella alba</name>
    <dbReference type="NCBI Taxonomy" id="2804194"/>
    <lineage>
        <taxon>Bacteria</taxon>
        <taxon>Pseudomonadati</taxon>
        <taxon>Pseudomonadota</taxon>
        <taxon>Alphaproteobacteria</taxon>
        <taxon>Rhodobacterales</taxon>
        <taxon>Paracoccaceae</taxon>
        <taxon>Szabonella</taxon>
    </lineage>
</organism>
<keyword evidence="1" id="KW-1133">Transmembrane helix</keyword>
<evidence type="ECO:0000313" key="3">
    <source>
        <dbReference type="Proteomes" id="UP000648908"/>
    </source>
</evidence>